<dbReference type="EMBL" id="MNAD01000422">
    <property type="protein sequence ID" value="OJT13185.1"/>
    <property type="molecule type" value="Genomic_DNA"/>
</dbReference>
<evidence type="ECO:0000313" key="2">
    <source>
        <dbReference type="EMBL" id="OJT13185.1"/>
    </source>
</evidence>
<feature type="region of interest" description="Disordered" evidence="1">
    <location>
        <begin position="31"/>
        <end position="93"/>
    </location>
</feature>
<sequence length="235" mass="24129">MSSSNINDPGAIQALLDQLRSSEAWQNTVNAVAASQASQPPAANTASAAQQTNPVTNSSAASTTSQAPVHTGPRGLVGPETPLSGAQSSGSPLNANSVASLLSQLQTSRSLATVVAGPSSSSSSSTPVIARPRQPPPGGSEFPGPDAAALPSNTGTGSSDAGPVPAPAARQRQDVRACTFQQALPHLARLSADGAFLQALAAMRTEQADLERQLWRERREIQRGHEEKVKTARTK</sequence>
<dbReference type="OrthoDB" id="21617at2759"/>
<feature type="region of interest" description="Disordered" evidence="1">
    <location>
        <begin position="113"/>
        <end position="173"/>
    </location>
</feature>
<dbReference type="AlphaFoldDB" id="A0A1M2W001"/>
<accession>A0A1M2W001</accession>
<feature type="compositionally biased region" description="Low complexity" evidence="1">
    <location>
        <begin position="113"/>
        <end position="125"/>
    </location>
</feature>
<feature type="compositionally biased region" description="Low complexity" evidence="1">
    <location>
        <begin position="31"/>
        <end position="69"/>
    </location>
</feature>
<keyword evidence="3" id="KW-1185">Reference proteome</keyword>
<evidence type="ECO:0000313" key="3">
    <source>
        <dbReference type="Proteomes" id="UP000184267"/>
    </source>
</evidence>
<proteinExistence type="predicted"/>
<reference evidence="2 3" key="1">
    <citation type="submission" date="2016-10" db="EMBL/GenBank/DDBJ databases">
        <title>Genome sequence of the basidiomycete white-rot fungus Trametes pubescens.</title>
        <authorList>
            <person name="Makela M.R."/>
            <person name="Granchi Z."/>
            <person name="Peng M."/>
            <person name="De Vries R.P."/>
            <person name="Grigoriev I."/>
            <person name="Riley R."/>
            <person name="Hilden K."/>
        </authorList>
    </citation>
    <scope>NUCLEOTIDE SEQUENCE [LARGE SCALE GENOMIC DNA]</scope>
    <source>
        <strain evidence="2 3">FBCC735</strain>
    </source>
</reference>
<evidence type="ECO:0000256" key="1">
    <source>
        <dbReference type="SAM" id="MobiDB-lite"/>
    </source>
</evidence>
<gene>
    <name evidence="2" type="ORF">TRAPUB_10276</name>
</gene>
<feature type="compositionally biased region" description="Polar residues" evidence="1">
    <location>
        <begin position="84"/>
        <end position="93"/>
    </location>
</feature>
<dbReference type="STRING" id="154538.A0A1M2W001"/>
<organism evidence="2 3">
    <name type="scientific">Trametes pubescens</name>
    <name type="common">White-rot fungus</name>
    <dbReference type="NCBI Taxonomy" id="154538"/>
    <lineage>
        <taxon>Eukaryota</taxon>
        <taxon>Fungi</taxon>
        <taxon>Dikarya</taxon>
        <taxon>Basidiomycota</taxon>
        <taxon>Agaricomycotina</taxon>
        <taxon>Agaricomycetes</taxon>
        <taxon>Polyporales</taxon>
        <taxon>Polyporaceae</taxon>
        <taxon>Trametes</taxon>
    </lineage>
</organism>
<dbReference type="Proteomes" id="UP000184267">
    <property type="component" value="Unassembled WGS sequence"/>
</dbReference>
<protein>
    <submittedName>
        <fullName evidence="2">Uncharacterized protein</fullName>
    </submittedName>
</protein>
<name>A0A1M2W001_TRAPU</name>
<dbReference type="OMA" id="VPAMYAT"/>
<comment type="caution">
    <text evidence="2">The sequence shown here is derived from an EMBL/GenBank/DDBJ whole genome shotgun (WGS) entry which is preliminary data.</text>
</comment>